<dbReference type="Proteomes" id="UP001055072">
    <property type="component" value="Unassembled WGS sequence"/>
</dbReference>
<comment type="caution">
    <text evidence="1">The sequence shown here is derived from an EMBL/GenBank/DDBJ whole genome shotgun (WGS) entry which is preliminary data.</text>
</comment>
<keyword evidence="2" id="KW-1185">Reference proteome</keyword>
<evidence type="ECO:0000313" key="1">
    <source>
        <dbReference type="EMBL" id="KAI0090803.1"/>
    </source>
</evidence>
<dbReference type="EMBL" id="MU274907">
    <property type="protein sequence ID" value="KAI0090803.1"/>
    <property type="molecule type" value="Genomic_DNA"/>
</dbReference>
<evidence type="ECO:0000313" key="2">
    <source>
        <dbReference type="Proteomes" id="UP001055072"/>
    </source>
</evidence>
<accession>A0ACB8U9A3</accession>
<reference evidence="1" key="1">
    <citation type="journal article" date="2021" name="Environ. Microbiol.">
        <title>Gene family expansions and transcriptome signatures uncover fungal adaptations to wood decay.</title>
        <authorList>
            <person name="Hage H."/>
            <person name="Miyauchi S."/>
            <person name="Viragh M."/>
            <person name="Drula E."/>
            <person name="Min B."/>
            <person name="Chaduli D."/>
            <person name="Navarro D."/>
            <person name="Favel A."/>
            <person name="Norest M."/>
            <person name="Lesage-Meessen L."/>
            <person name="Balint B."/>
            <person name="Merenyi Z."/>
            <person name="de Eugenio L."/>
            <person name="Morin E."/>
            <person name="Martinez A.T."/>
            <person name="Baldrian P."/>
            <person name="Stursova M."/>
            <person name="Martinez M.J."/>
            <person name="Novotny C."/>
            <person name="Magnuson J.K."/>
            <person name="Spatafora J.W."/>
            <person name="Maurice S."/>
            <person name="Pangilinan J."/>
            <person name="Andreopoulos W."/>
            <person name="LaButti K."/>
            <person name="Hundley H."/>
            <person name="Na H."/>
            <person name="Kuo A."/>
            <person name="Barry K."/>
            <person name="Lipzen A."/>
            <person name="Henrissat B."/>
            <person name="Riley R."/>
            <person name="Ahrendt S."/>
            <person name="Nagy L.G."/>
            <person name="Grigoriev I.V."/>
            <person name="Martin F."/>
            <person name="Rosso M.N."/>
        </authorList>
    </citation>
    <scope>NUCLEOTIDE SEQUENCE</scope>
    <source>
        <strain evidence="1">CBS 384.51</strain>
    </source>
</reference>
<protein>
    <submittedName>
        <fullName evidence="1">Isomerase YbhE</fullName>
    </submittedName>
</protein>
<proteinExistence type="predicted"/>
<sequence length="353" mass="37853">MAYRIYVGSYTNELTALQFDSGTSSLTILSSVTVGYHPSWLTPLPSDRTVIFTGLEQSDGKIVTVKYDEKGQALLLGTVPSGGADPCALLADGDELLIGNYSSGILHVIPLKNGGSYLQPSNGTTILLSGTGPNKERQEGPHPHQVLRHPDRPEILVPDLGTDKVWRLTKDEQGIWTKAGFVEIKAGGGPRHAAVYNNVLYTVLELSSEVTAHRLPPLPEKPTLITTVPTMSKFPGDPEELGMLCAEILLPKPNTSYPTPYLYASNRNDPSLEGDVIAIFSVADPEKLELVAEVRSGLKHLRGMLFGGPDDRYLAAGGVLGGGVKVFERVDGGKGLKEVASVELEAPTGFLWA</sequence>
<organism evidence="1 2">
    <name type="scientific">Irpex rosettiformis</name>
    <dbReference type="NCBI Taxonomy" id="378272"/>
    <lineage>
        <taxon>Eukaryota</taxon>
        <taxon>Fungi</taxon>
        <taxon>Dikarya</taxon>
        <taxon>Basidiomycota</taxon>
        <taxon>Agaricomycotina</taxon>
        <taxon>Agaricomycetes</taxon>
        <taxon>Polyporales</taxon>
        <taxon>Irpicaceae</taxon>
        <taxon>Irpex</taxon>
    </lineage>
</organism>
<gene>
    <name evidence="1" type="ORF">BDY19DRAFT_887096</name>
</gene>
<name>A0ACB8U9A3_9APHY</name>
<keyword evidence="1" id="KW-0413">Isomerase</keyword>